<feature type="domain" description="Chitin-binding type-2" evidence="8">
    <location>
        <begin position="281"/>
        <end position="329"/>
    </location>
</feature>
<evidence type="ECO:0000256" key="2">
    <source>
        <dbReference type="ARBA" id="ARBA00022729"/>
    </source>
</evidence>
<dbReference type="Gene3D" id="2.170.140.10">
    <property type="entry name" value="Chitin binding domain"/>
    <property type="match status" value="5"/>
</dbReference>
<dbReference type="STRING" id="48709.A0A1D2MZP1"/>
<evidence type="ECO:0000256" key="7">
    <source>
        <dbReference type="SAM" id="SignalP"/>
    </source>
</evidence>
<dbReference type="EMBL" id="LJIJ01000353">
    <property type="protein sequence ID" value="ODM98458.1"/>
    <property type="molecule type" value="Genomic_DNA"/>
</dbReference>
<feature type="domain" description="Chitin-binding type-2" evidence="8">
    <location>
        <begin position="364"/>
        <end position="413"/>
    </location>
</feature>
<keyword evidence="10" id="KW-1185">Reference proteome</keyword>
<dbReference type="GO" id="GO:0008061">
    <property type="term" value="F:chitin binding"/>
    <property type="evidence" value="ECO:0007669"/>
    <property type="project" value="UniProtKB-KW"/>
</dbReference>
<proteinExistence type="predicted"/>
<evidence type="ECO:0000256" key="5">
    <source>
        <dbReference type="ARBA" id="ARBA00023180"/>
    </source>
</evidence>
<evidence type="ECO:0000256" key="4">
    <source>
        <dbReference type="ARBA" id="ARBA00023157"/>
    </source>
</evidence>
<feature type="region of interest" description="Disordered" evidence="6">
    <location>
        <begin position="103"/>
        <end position="203"/>
    </location>
</feature>
<sequence length="493" mass="51744">MKLSGKHIVEVTAFVALICLSAVGAQSSPPTDADCVNDQPFVDPENCTAYYQCFDIPSGWALVHLACPAGGYYDATSQACLEGTPNNNSTNRHYVAATTEDATTVATTSADESTTGATVDASESTTSASSDSGSSTDAGSTDASTENGSSTDASTDSSTGSSTDSSTETSTDSSTDTSTEESTTELSTTASSDEPTTQVVTVPPPTFECTATGFFSHPTDPTKYYQCVLIGAQFYYYVYNCAPNSCFQQAQGVCVIGTCPTANSTTTTTLAPTGPTLAPINITCNTQGSYPYPQSCTKYYNCILIAGSLVYYVFECPPGSHYDPVKTLCVKGLCPSSSTTIAVSDATEMTTELAIQTSTPGQTAPPCPNEGFFPDAGGDCHSYYKCVKISGVMYYYFFRCPVGAYWSQAQHGCMVGDCPATGTSIAPPSESPTGSTSPVPFSCTQEGIFTDPTSCSSYNRCIQILGQLYYFTYTCPPLTYFDLTKGLCVIGSC</sequence>
<evidence type="ECO:0000256" key="3">
    <source>
        <dbReference type="ARBA" id="ARBA00022737"/>
    </source>
</evidence>
<keyword evidence="5" id="KW-0325">Glycoprotein</keyword>
<dbReference type="Pfam" id="PF01607">
    <property type="entry name" value="CBM_14"/>
    <property type="match status" value="4"/>
</dbReference>
<dbReference type="PANTHER" id="PTHR23301:SF0">
    <property type="entry name" value="CHITIN-BINDING TYPE-2 DOMAIN-CONTAINING PROTEIN-RELATED"/>
    <property type="match status" value="1"/>
</dbReference>
<dbReference type="GO" id="GO:0005576">
    <property type="term" value="C:extracellular region"/>
    <property type="evidence" value="ECO:0007669"/>
    <property type="project" value="InterPro"/>
</dbReference>
<protein>
    <submittedName>
        <fullName evidence="9">Papilin</fullName>
    </submittedName>
</protein>
<reference evidence="9 10" key="1">
    <citation type="journal article" date="2016" name="Genome Biol. Evol.">
        <title>Gene Family Evolution Reflects Adaptation to Soil Environmental Stressors in the Genome of the Collembolan Orchesella cincta.</title>
        <authorList>
            <person name="Faddeeva-Vakhrusheva A."/>
            <person name="Derks M.F."/>
            <person name="Anvar S.Y."/>
            <person name="Agamennone V."/>
            <person name="Suring W."/>
            <person name="Smit S."/>
            <person name="van Straalen N.M."/>
            <person name="Roelofs D."/>
        </authorList>
    </citation>
    <scope>NUCLEOTIDE SEQUENCE [LARGE SCALE GENOMIC DNA]</scope>
    <source>
        <tissue evidence="9">Mixed pool</tissue>
    </source>
</reference>
<dbReference type="Proteomes" id="UP000094527">
    <property type="component" value="Unassembled WGS sequence"/>
</dbReference>
<feature type="chain" id="PRO_5008904799" evidence="7">
    <location>
        <begin position="26"/>
        <end position="493"/>
    </location>
</feature>
<organism evidence="9 10">
    <name type="scientific">Orchesella cincta</name>
    <name type="common">Springtail</name>
    <name type="synonym">Podura cincta</name>
    <dbReference type="NCBI Taxonomy" id="48709"/>
    <lineage>
        <taxon>Eukaryota</taxon>
        <taxon>Metazoa</taxon>
        <taxon>Ecdysozoa</taxon>
        <taxon>Arthropoda</taxon>
        <taxon>Hexapoda</taxon>
        <taxon>Collembola</taxon>
        <taxon>Entomobryomorpha</taxon>
        <taxon>Entomobryoidea</taxon>
        <taxon>Orchesellidae</taxon>
        <taxon>Orchesellinae</taxon>
        <taxon>Orchesella</taxon>
    </lineage>
</organism>
<evidence type="ECO:0000256" key="6">
    <source>
        <dbReference type="SAM" id="MobiDB-lite"/>
    </source>
</evidence>
<keyword evidence="3" id="KW-0677">Repeat</keyword>
<dbReference type="OMA" id="FAECIRG"/>
<evidence type="ECO:0000313" key="9">
    <source>
        <dbReference type="EMBL" id="ODM98458.1"/>
    </source>
</evidence>
<dbReference type="SMART" id="SM00494">
    <property type="entry name" value="ChtBD2"/>
    <property type="match status" value="5"/>
</dbReference>
<accession>A0A1D2MZP1</accession>
<dbReference type="PANTHER" id="PTHR23301">
    <property type="entry name" value="CHITIN BINDING PERITROPHIN-A"/>
    <property type="match status" value="1"/>
</dbReference>
<keyword evidence="2 7" id="KW-0732">Signal</keyword>
<comment type="caution">
    <text evidence="9">The sequence shown here is derived from an EMBL/GenBank/DDBJ whole genome shotgun (WGS) entry which is preliminary data.</text>
</comment>
<keyword evidence="4" id="KW-1015">Disulfide bond</keyword>
<feature type="domain" description="Chitin-binding type-2" evidence="8">
    <location>
        <begin position="32"/>
        <end position="80"/>
    </location>
</feature>
<feature type="domain" description="Chitin-binding type-2" evidence="8">
    <location>
        <begin position="440"/>
        <end position="488"/>
    </location>
</feature>
<evidence type="ECO:0000259" key="8">
    <source>
        <dbReference type="PROSITE" id="PS50940"/>
    </source>
</evidence>
<dbReference type="InterPro" id="IPR002557">
    <property type="entry name" value="Chitin-bd_dom"/>
</dbReference>
<dbReference type="AlphaFoldDB" id="A0A1D2MZP1"/>
<name>A0A1D2MZP1_ORCCI</name>
<dbReference type="SUPFAM" id="SSF57625">
    <property type="entry name" value="Invertebrate chitin-binding proteins"/>
    <property type="match status" value="5"/>
</dbReference>
<feature type="signal peptide" evidence="7">
    <location>
        <begin position="1"/>
        <end position="25"/>
    </location>
</feature>
<gene>
    <name evidence="9" type="ORF">Ocin01_08228</name>
</gene>
<dbReference type="OrthoDB" id="6020543at2759"/>
<dbReference type="PROSITE" id="PS50940">
    <property type="entry name" value="CHIT_BIND_II"/>
    <property type="match status" value="4"/>
</dbReference>
<evidence type="ECO:0000313" key="10">
    <source>
        <dbReference type="Proteomes" id="UP000094527"/>
    </source>
</evidence>
<keyword evidence="1" id="KW-0147">Chitin-binding</keyword>
<dbReference type="InterPro" id="IPR051940">
    <property type="entry name" value="Chitin_bind-dev_reg"/>
</dbReference>
<feature type="compositionally biased region" description="Low complexity" evidence="6">
    <location>
        <begin position="103"/>
        <end position="177"/>
    </location>
</feature>
<dbReference type="InterPro" id="IPR036508">
    <property type="entry name" value="Chitin-bd_dom_sf"/>
</dbReference>
<feature type="compositionally biased region" description="Low complexity" evidence="6">
    <location>
        <begin position="184"/>
        <end position="201"/>
    </location>
</feature>
<evidence type="ECO:0000256" key="1">
    <source>
        <dbReference type="ARBA" id="ARBA00022669"/>
    </source>
</evidence>